<gene>
    <name evidence="1" type="ORF">QE152_g8920</name>
</gene>
<evidence type="ECO:0008006" key="3">
    <source>
        <dbReference type="Google" id="ProtNLM"/>
    </source>
</evidence>
<accession>A0AAW1M4C0</accession>
<name>A0AAW1M4C0_POPJA</name>
<dbReference type="EMBL" id="JASPKY010000073">
    <property type="protein sequence ID" value="KAK9739590.1"/>
    <property type="molecule type" value="Genomic_DNA"/>
</dbReference>
<comment type="caution">
    <text evidence="1">The sequence shown here is derived from an EMBL/GenBank/DDBJ whole genome shotgun (WGS) entry which is preliminary data.</text>
</comment>
<dbReference type="AlphaFoldDB" id="A0AAW1M4C0"/>
<evidence type="ECO:0000313" key="1">
    <source>
        <dbReference type="EMBL" id="KAK9739590.1"/>
    </source>
</evidence>
<sequence length="236" mass="26535">MADESGDSAGSAKDNKDKLCDFCEYILRKGQKCVQCGVNCIHAKCLDAAVKAGNVIDRKFWKCKACIATSSPLESSTEEATIVLDDMEDKCDVRRENVMLKTQIGLLNKLIIELENVNKLQREKIEYLERHKTTTTPEEHTHQQTTYAYSDAMKEHIDPVNLSIAIDKVVSRKDGSIAIRCNDSSNLNKLKSSITDKMGNEFSATIPRRLNPKIVIYDVNTDDIVENDQFCDKLVV</sequence>
<dbReference type="Proteomes" id="UP001458880">
    <property type="component" value="Unassembled WGS sequence"/>
</dbReference>
<organism evidence="1 2">
    <name type="scientific">Popillia japonica</name>
    <name type="common">Japanese beetle</name>
    <dbReference type="NCBI Taxonomy" id="7064"/>
    <lineage>
        <taxon>Eukaryota</taxon>
        <taxon>Metazoa</taxon>
        <taxon>Ecdysozoa</taxon>
        <taxon>Arthropoda</taxon>
        <taxon>Hexapoda</taxon>
        <taxon>Insecta</taxon>
        <taxon>Pterygota</taxon>
        <taxon>Neoptera</taxon>
        <taxon>Endopterygota</taxon>
        <taxon>Coleoptera</taxon>
        <taxon>Polyphaga</taxon>
        <taxon>Scarabaeiformia</taxon>
        <taxon>Scarabaeidae</taxon>
        <taxon>Rutelinae</taxon>
        <taxon>Popillia</taxon>
    </lineage>
</organism>
<keyword evidence="2" id="KW-1185">Reference proteome</keyword>
<evidence type="ECO:0000313" key="2">
    <source>
        <dbReference type="Proteomes" id="UP001458880"/>
    </source>
</evidence>
<reference evidence="1 2" key="1">
    <citation type="journal article" date="2024" name="BMC Genomics">
        <title>De novo assembly and annotation of Popillia japonica's genome with initial clues to its potential as an invasive pest.</title>
        <authorList>
            <person name="Cucini C."/>
            <person name="Boschi S."/>
            <person name="Funari R."/>
            <person name="Cardaioli E."/>
            <person name="Iannotti N."/>
            <person name="Marturano G."/>
            <person name="Paoli F."/>
            <person name="Bruttini M."/>
            <person name="Carapelli A."/>
            <person name="Frati F."/>
            <person name="Nardi F."/>
        </authorList>
    </citation>
    <scope>NUCLEOTIDE SEQUENCE [LARGE SCALE GENOMIC DNA]</scope>
    <source>
        <strain evidence="1">DMR45628</strain>
    </source>
</reference>
<proteinExistence type="predicted"/>
<protein>
    <recommendedName>
        <fullName evidence="3">PHD-type domain-containing protein</fullName>
    </recommendedName>
</protein>